<sequence>FSFIHLKIEQLKFPSELSEQYNRAEDLENYRRFTIQYKQAIKNAKKVANDNAINTARNPTKCMWNIINQKRGKKKETEENCLLPKDFSNFFAQVVDKLIDEIPKTKDDPLEYLKGLSPPVTEFLFRELTLVELRDIINQMKNKKSSDI</sequence>
<accession>A0ABD2MZC2</accession>
<dbReference type="Proteomes" id="UP001516400">
    <property type="component" value="Unassembled WGS sequence"/>
</dbReference>
<feature type="non-terminal residue" evidence="1">
    <location>
        <position position="1"/>
    </location>
</feature>
<name>A0ABD2MZC2_9CUCU</name>
<reference evidence="1 2" key="1">
    <citation type="journal article" date="2021" name="BMC Biol.">
        <title>Horizontally acquired antibacterial genes associated with adaptive radiation of ladybird beetles.</title>
        <authorList>
            <person name="Li H.S."/>
            <person name="Tang X.F."/>
            <person name="Huang Y.H."/>
            <person name="Xu Z.Y."/>
            <person name="Chen M.L."/>
            <person name="Du X.Y."/>
            <person name="Qiu B.Y."/>
            <person name="Chen P.T."/>
            <person name="Zhang W."/>
            <person name="Slipinski A."/>
            <person name="Escalona H.E."/>
            <person name="Waterhouse R.M."/>
            <person name="Zwick A."/>
            <person name="Pang H."/>
        </authorList>
    </citation>
    <scope>NUCLEOTIDE SEQUENCE [LARGE SCALE GENOMIC DNA]</scope>
    <source>
        <strain evidence="1">SYSU2018</strain>
    </source>
</reference>
<evidence type="ECO:0000313" key="2">
    <source>
        <dbReference type="Proteomes" id="UP001516400"/>
    </source>
</evidence>
<comment type="caution">
    <text evidence="1">The sequence shown here is derived from an EMBL/GenBank/DDBJ whole genome shotgun (WGS) entry which is preliminary data.</text>
</comment>
<proteinExistence type="predicted"/>
<organism evidence="1 2">
    <name type="scientific">Cryptolaemus montrouzieri</name>
    <dbReference type="NCBI Taxonomy" id="559131"/>
    <lineage>
        <taxon>Eukaryota</taxon>
        <taxon>Metazoa</taxon>
        <taxon>Ecdysozoa</taxon>
        <taxon>Arthropoda</taxon>
        <taxon>Hexapoda</taxon>
        <taxon>Insecta</taxon>
        <taxon>Pterygota</taxon>
        <taxon>Neoptera</taxon>
        <taxon>Endopterygota</taxon>
        <taxon>Coleoptera</taxon>
        <taxon>Polyphaga</taxon>
        <taxon>Cucujiformia</taxon>
        <taxon>Coccinelloidea</taxon>
        <taxon>Coccinellidae</taxon>
        <taxon>Scymninae</taxon>
        <taxon>Scymnini</taxon>
        <taxon>Cryptolaemus</taxon>
    </lineage>
</organism>
<protein>
    <submittedName>
        <fullName evidence="1">Uncharacterized protein</fullName>
    </submittedName>
</protein>
<evidence type="ECO:0000313" key="1">
    <source>
        <dbReference type="EMBL" id="KAL3271354.1"/>
    </source>
</evidence>
<keyword evidence="2" id="KW-1185">Reference proteome</keyword>
<gene>
    <name evidence="1" type="ORF">HHI36_021838</name>
</gene>
<dbReference type="EMBL" id="JABFTP020000042">
    <property type="protein sequence ID" value="KAL3271354.1"/>
    <property type="molecule type" value="Genomic_DNA"/>
</dbReference>
<dbReference type="AlphaFoldDB" id="A0ABD2MZC2"/>